<evidence type="ECO:0000256" key="2">
    <source>
        <dbReference type="ARBA" id="ARBA00022806"/>
    </source>
</evidence>
<evidence type="ECO:0000259" key="3">
    <source>
        <dbReference type="Pfam" id="PF19833"/>
    </source>
</evidence>
<protein>
    <recommendedName>
        <fullName evidence="3">ATP-dependent DNA helicase RecG domain-containing protein</fullName>
    </recommendedName>
</protein>
<sequence>MRATHDGFVIARKDLELRGPGEYLGTRQTGILQMRVADILRDEALLALVPALADQLLREDPDAAQAIVQRWLGNRLDYGQVG</sequence>
<dbReference type="GO" id="GO:0016787">
    <property type="term" value="F:hydrolase activity"/>
    <property type="evidence" value="ECO:0007669"/>
    <property type="project" value="UniProtKB-KW"/>
</dbReference>
<dbReference type="GO" id="GO:0006281">
    <property type="term" value="P:DNA repair"/>
    <property type="evidence" value="ECO:0007669"/>
    <property type="project" value="InterPro"/>
</dbReference>
<evidence type="ECO:0000313" key="4">
    <source>
        <dbReference type="EMBL" id="OCB02320.1"/>
    </source>
</evidence>
<comment type="caution">
    <text evidence="4">The sequence shown here is derived from an EMBL/GenBank/DDBJ whole genome shotgun (WGS) entry which is preliminary data.</text>
</comment>
<evidence type="ECO:0000256" key="1">
    <source>
        <dbReference type="ARBA" id="ARBA00022801"/>
    </source>
</evidence>
<dbReference type="EMBL" id="MASQ01000098">
    <property type="protein sequence ID" value="OCB02320.1"/>
    <property type="molecule type" value="Genomic_DNA"/>
</dbReference>
<proteinExistence type="predicted"/>
<dbReference type="PANTHER" id="PTHR47964:SF1">
    <property type="entry name" value="ATP-DEPENDENT DNA HELICASE HOMOLOG RECG, CHLOROPLASTIC"/>
    <property type="match status" value="1"/>
</dbReference>
<dbReference type="Pfam" id="PF19833">
    <property type="entry name" value="RecG_dom3_C"/>
    <property type="match status" value="1"/>
</dbReference>
<keyword evidence="2" id="KW-0547">Nucleotide-binding</keyword>
<organism evidence="4 5">
    <name type="scientific">Acidithiobacillus ferrivorans</name>
    <dbReference type="NCBI Taxonomy" id="160808"/>
    <lineage>
        <taxon>Bacteria</taxon>
        <taxon>Pseudomonadati</taxon>
        <taxon>Pseudomonadota</taxon>
        <taxon>Acidithiobacillia</taxon>
        <taxon>Acidithiobacillales</taxon>
        <taxon>Acidithiobacillaceae</taxon>
        <taxon>Acidithiobacillus</taxon>
    </lineage>
</organism>
<keyword evidence="2" id="KW-0347">Helicase</keyword>
<evidence type="ECO:0000313" key="5">
    <source>
        <dbReference type="Proteomes" id="UP000093129"/>
    </source>
</evidence>
<dbReference type="Proteomes" id="UP000093129">
    <property type="component" value="Unassembled WGS sequence"/>
</dbReference>
<dbReference type="InterPro" id="IPR045562">
    <property type="entry name" value="RecG_dom3_C"/>
</dbReference>
<dbReference type="AlphaFoldDB" id="A0A1B9BXA7"/>
<reference evidence="4 5" key="1">
    <citation type="submission" date="2016-07" db="EMBL/GenBank/DDBJ databases">
        <title>Draft genome of a psychrotolerant acidophile Acidithiobacillus ferrivorans strain YL15.</title>
        <authorList>
            <person name="Peng T."/>
            <person name="Ma L."/>
            <person name="Nan M."/>
            <person name="An N."/>
            <person name="Wang M."/>
            <person name="Qiu G."/>
            <person name="Zeng W."/>
        </authorList>
    </citation>
    <scope>NUCLEOTIDE SEQUENCE [LARGE SCALE GENOMIC DNA]</scope>
    <source>
        <strain evidence="4 5">YL15</strain>
    </source>
</reference>
<dbReference type="PANTHER" id="PTHR47964">
    <property type="entry name" value="ATP-DEPENDENT DNA HELICASE HOMOLOG RECG, CHLOROPLASTIC"/>
    <property type="match status" value="1"/>
</dbReference>
<dbReference type="InterPro" id="IPR027417">
    <property type="entry name" value="P-loop_NTPase"/>
</dbReference>
<accession>A0A1B9BXA7</accession>
<keyword evidence="2" id="KW-0067">ATP-binding</keyword>
<dbReference type="Gene3D" id="3.40.50.300">
    <property type="entry name" value="P-loop containing nucleotide triphosphate hydrolases"/>
    <property type="match status" value="1"/>
</dbReference>
<name>A0A1B9BXA7_9PROT</name>
<gene>
    <name evidence="4" type="ORF">BBC27_14065</name>
</gene>
<feature type="domain" description="ATP-dependent DNA helicase RecG" evidence="3">
    <location>
        <begin position="4"/>
        <end position="65"/>
    </location>
</feature>
<dbReference type="InterPro" id="IPR047112">
    <property type="entry name" value="RecG/Mfd"/>
</dbReference>
<dbReference type="GO" id="GO:0003678">
    <property type="term" value="F:DNA helicase activity"/>
    <property type="evidence" value="ECO:0007669"/>
    <property type="project" value="TreeGrafter"/>
</dbReference>
<keyword evidence="1" id="KW-0378">Hydrolase</keyword>